<comment type="caution">
    <text evidence="2">The sequence shown here is derived from an EMBL/GenBank/DDBJ whole genome shotgun (WGS) entry which is preliminary data.</text>
</comment>
<keyword evidence="3" id="KW-1185">Reference proteome</keyword>
<sequence length="441" mass="50847">MSDNSDSNSKVSKKRKPKTQPLQNSNFQSKSKFSALEDSGSISSEKFDQTMNSVPAPQHNRKSSPPRSIDTQRNFDKKVLSKLNLNNLNFQQSGSKPLLKLAEEIDNVIRKDFDLYALNFGDSSFSLTNADFLGPLWSLNRETVNKIDQYLKDFDFDVLRENVEVVAQDLIEQQNTAHSGVSSRHMNSTFGHQILIQLISQIFDGLIYYKTNEENSLIEKLAQKYEKSIGKEAVGHTLLWIAKQSQTRGNNKIFLHHPGGITFWFKHFFPIHSSEFSSKAHSKTVLMNSLEFIQLLLKDYRILYQIKNNVQPEISSRNLFTLLKLKSAIGNREISKNDKVLSEVYDTVKQMVFVEKRIKVNFSSSDFCAVIDTLKKKEDYIEKENEILKLLTEFLLLNHTNFEKNFYSDWLTSVKNDPEENCSLFKSILTEANKNTPKWKK</sequence>
<protein>
    <submittedName>
        <fullName evidence="2">Uncharacterized protein</fullName>
    </submittedName>
</protein>
<accession>A0AAD5U0B0</accession>
<name>A0AAD5U0B0_9FUNG</name>
<feature type="region of interest" description="Disordered" evidence="1">
    <location>
        <begin position="1"/>
        <end position="72"/>
    </location>
</feature>
<gene>
    <name evidence="2" type="ORF">HK099_008270</name>
</gene>
<feature type="compositionally biased region" description="Low complexity" evidence="1">
    <location>
        <begin position="1"/>
        <end position="10"/>
    </location>
</feature>
<evidence type="ECO:0000313" key="3">
    <source>
        <dbReference type="Proteomes" id="UP001211065"/>
    </source>
</evidence>
<organism evidence="2 3">
    <name type="scientific">Clydaea vesicula</name>
    <dbReference type="NCBI Taxonomy" id="447962"/>
    <lineage>
        <taxon>Eukaryota</taxon>
        <taxon>Fungi</taxon>
        <taxon>Fungi incertae sedis</taxon>
        <taxon>Chytridiomycota</taxon>
        <taxon>Chytridiomycota incertae sedis</taxon>
        <taxon>Chytridiomycetes</taxon>
        <taxon>Lobulomycetales</taxon>
        <taxon>Lobulomycetaceae</taxon>
        <taxon>Clydaea</taxon>
    </lineage>
</organism>
<dbReference type="Proteomes" id="UP001211065">
    <property type="component" value="Unassembled WGS sequence"/>
</dbReference>
<evidence type="ECO:0000256" key="1">
    <source>
        <dbReference type="SAM" id="MobiDB-lite"/>
    </source>
</evidence>
<evidence type="ECO:0000313" key="2">
    <source>
        <dbReference type="EMBL" id="KAJ3210315.1"/>
    </source>
</evidence>
<feature type="non-terminal residue" evidence="2">
    <location>
        <position position="1"/>
    </location>
</feature>
<dbReference type="AlphaFoldDB" id="A0AAD5U0B0"/>
<feature type="compositionally biased region" description="Polar residues" evidence="1">
    <location>
        <begin position="40"/>
        <end position="55"/>
    </location>
</feature>
<reference evidence="2" key="1">
    <citation type="submission" date="2020-05" db="EMBL/GenBank/DDBJ databases">
        <title>Phylogenomic resolution of chytrid fungi.</title>
        <authorList>
            <person name="Stajich J.E."/>
            <person name="Amses K."/>
            <person name="Simmons R."/>
            <person name="Seto K."/>
            <person name="Myers J."/>
            <person name="Bonds A."/>
            <person name="Quandt C.A."/>
            <person name="Barry K."/>
            <person name="Liu P."/>
            <person name="Grigoriev I."/>
            <person name="Longcore J.E."/>
            <person name="James T.Y."/>
        </authorList>
    </citation>
    <scope>NUCLEOTIDE SEQUENCE</scope>
    <source>
        <strain evidence="2">JEL0476</strain>
    </source>
</reference>
<dbReference type="EMBL" id="JADGJW010000897">
    <property type="protein sequence ID" value="KAJ3210315.1"/>
    <property type="molecule type" value="Genomic_DNA"/>
</dbReference>
<proteinExistence type="predicted"/>
<feature type="compositionally biased region" description="Polar residues" evidence="1">
    <location>
        <begin position="20"/>
        <end position="32"/>
    </location>
</feature>